<accession>A0A561UJC7</accession>
<organism evidence="2 3">
    <name type="scientific">Kitasatospora viridis</name>
    <dbReference type="NCBI Taxonomy" id="281105"/>
    <lineage>
        <taxon>Bacteria</taxon>
        <taxon>Bacillati</taxon>
        <taxon>Actinomycetota</taxon>
        <taxon>Actinomycetes</taxon>
        <taxon>Kitasatosporales</taxon>
        <taxon>Streptomycetaceae</taxon>
        <taxon>Kitasatospora</taxon>
    </lineage>
</organism>
<keyword evidence="3" id="KW-1185">Reference proteome</keyword>
<name>A0A561UJC7_9ACTN</name>
<dbReference type="EMBL" id="VIWT01000001">
    <property type="protein sequence ID" value="TWF99454.1"/>
    <property type="molecule type" value="Genomic_DNA"/>
</dbReference>
<evidence type="ECO:0000259" key="1">
    <source>
        <dbReference type="Pfam" id="PF13349"/>
    </source>
</evidence>
<dbReference type="Pfam" id="PF13349">
    <property type="entry name" value="DUF4097"/>
    <property type="match status" value="1"/>
</dbReference>
<dbReference type="PROSITE" id="PS51257">
    <property type="entry name" value="PROKAR_LIPOPROTEIN"/>
    <property type="match status" value="1"/>
</dbReference>
<dbReference type="InterPro" id="IPR025164">
    <property type="entry name" value="Toastrack_DUF4097"/>
</dbReference>
<proteinExistence type="predicted"/>
<dbReference type="RefSeq" id="WP_145905718.1">
    <property type="nucleotide sequence ID" value="NZ_BAAAMZ010000006.1"/>
</dbReference>
<dbReference type="Proteomes" id="UP000317940">
    <property type="component" value="Unassembled WGS sequence"/>
</dbReference>
<dbReference type="OrthoDB" id="4456952at2"/>
<evidence type="ECO:0000313" key="3">
    <source>
        <dbReference type="Proteomes" id="UP000317940"/>
    </source>
</evidence>
<gene>
    <name evidence="2" type="ORF">FHX73_113301</name>
</gene>
<evidence type="ECO:0000313" key="2">
    <source>
        <dbReference type="EMBL" id="TWF99454.1"/>
    </source>
</evidence>
<feature type="domain" description="DUF4097" evidence="1">
    <location>
        <begin position="110"/>
        <end position="215"/>
    </location>
</feature>
<sequence>MNNRLTRVMVYAAITGIVILAMTACDWTGSEKHTNVSYAIGQPVKTLVVQGQTGNVRVVGGGDAVTVTEHQNYKDQQPATTHQVSADGTLTLAYHCQDCGVGYEVHVPAGTVVKVTDQTGELAFSGLTADVQGTTETGDINATRLSGGKVELRTETGNVTAGFNTAPTAVDANAETGSIRISVPGGTGYTVSAGTQTGSVNVAVPQDSAGRTIDAHAETGNVAVTGA</sequence>
<dbReference type="AlphaFoldDB" id="A0A561UJC7"/>
<protein>
    <submittedName>
        <fullName evidence="2">Putative adhesin</fullName>
    </submittedName>
</protein>
<reference evidence="2 3" key="1">
    <citation type="submission" date="2019-06" db="EMBL/GenBank/DDBJ databases">
        <title>Sequencing the genomes of 1000 actinobacteria strains.</title>
        <authorList>
            <person name="Klenk H.-P."/>
        </authorList>
    </citation>
    <scope>NUCLEOTIDE SEQUENCE [LARGE SCALE GENOMIC DNA]</scope>
    <source>
        <strain evidence="2 3">DSM 44826</strain>
    </source>
</reference>
<comment type="caution">
    <text evidence="2">The sequence shown here is derived from an EMBL/GenBank/DDBJ whole genome shotgun (WGS) entry which is preliminary data.</text>
</comment>